<proteinExistence type="predicted"/>
<dbReference type="AlphaFoldDB" id="A0A067SEE7"/>
<protein>
    <submittedName>
        <fullName evidence="1">Uncharacterized protein</fullName>
    </submittedName>
</protein>
<organism evidence="1 2">
    <name type="scientific">Galerina marginata (strain CBS 339.88)</name>
    <dbReference type="NCBI Taxonomy" id="685588"/>
    <lineage>
        <taxon>Eukaryota</taxon>
        <taxon>Fungi</taxon>
        <taxon>Dikarya</taxon>
        <taxon>Basidiomycota</taxon>
        <taxon>Agaricomycotina</taxon>
        <taxon>Agaricomycetes</taxon>
        <taxon>Agaricomycetidae</taxon>
        <taxon>Agaricales</taxon>
        <taxon>Agaricineae</taxon>
        <taxon>Strophariaceae</taxon>
        <taxon>Galerina</taxon>
    </lineage>
</organism>
<dbReference type="EMBL" id="KL142427">
    <property type="protein sequence ID" value="KDR66109.1"/>
    <property type="molecule type" value="Genomic_DNA"/>
</dbReference>
<accession>A0A067SEE7</accession>
<gene>
    <name evidence="1" type="ORF">GALMADRAFT_1209145</name>
</gene>
<name>A0A067SEE7_GALM3</name>
<evidence type="ECO:0000313" key="2">
    <source>
        <dbReference type="Proteomes" id="UP000027222"/>
    </source>
</evidence>
<reference evidence="2" key="1">
    <citation type="journal article" date="2014" name="Proc. Natl. Acad. Sci. U.S.A.">
        <title>Extensive sampling of basidiomycete genomes demonstrates inadequacy of the white-rot/brown-rot paradigm for wood decay fungi.</title>
        <authorList>
            <person name="Riley R."/>
            <person name="Salamov A.A."/>
            <person name="Brown D.W."/>
            <person name="Nagy L.G."/>
            <person name="Floudas D."/>
            <person name="Held B.W."/>
            <person name="Levasseur A."/>
            <person name="Lombard V."/>
            <person name="Morin E."/>
            <person name="Otillar R."/>
            <person name="Lindquist E.A."/>
            <person name="Sun H."/>
            <person name="LaButti K.M."/>
            <person name="Schmutz J."/>
            <person name="Jabbour D."/>
            <person name="Luo H."/>
            <person name="Baker S.E."/>
            <person name="Pisabarro A.G."/>
            <person name="Walton J.D."/>
            <person name="Blanchette R.A."/>
            <person name="Henrissat B."/>
            <person name="Martin F."/>
            <person name="Cullen D."/>
            <person name="Hibbett D.S."/>
            <person name="Grigoriev I.V."/>
        </authorList>
    </citation>
    <scope>NUCLEOTIDE SEQUENCE [LARGE SCALE GENOMIC DNA]</scope>
    <source>
        <strain evidence="2">CBS 339.88</strain>
    </source>
</reference>
<dbReference type="Proteomes" id="UP000027222">
    <property type="component" value="Unassembled WGS sequence"/>
</dbReference>
<keyword evidence="2" id="KW-1185">Reference proteome</keyword>
<dbReference type="HOGENOM" id="CLU_2372946_0_0_1"/>
<evidence type="ECO:0000313" key="1">
    <source>
        <dbReference type="EMBL" id="KDR66109.1"/>
    </source>
</evidence>
<sequence length="95" mass="10617">MRVDVSSPYRPVVRMRSFQTEEGCIAEAAAGRGDVHSRGRGLLLEKPIRAKEGVNLRSRTRRYGYGVNETRPICPAMRQREEAKSAGPGLEVFID</sequence>